<evidence type="ECO:0000256" key="6">
    <source>
        <dbReference type="SAM" id="MobiDB-lite"/>
    </source>
</evidence>
<evidence type="ECO:0000256" key="2">
    <source>
        <dbReference type="ARBA" id="ARBA00022692"/>
    </source>
</evidence>
<evidence type="ECO:0000256" key="1">
    <source>
        <dbReference type="ARBA" id="ARBA00004141"/>
    </source>
</evidence>
<feature type="compositionally biased region" description="Polar residues" evidence="6">
    <location>
        <begin position="654"/>
        <end position="663"/>
    </location>
</feature>
<dbReference type="InterPro" id="IPR045863">
    <property type="entry name" value="CorA_TM1_TM2"/>
</dbReference>
<feature type="region of interest" description="Disordered" evidence="6">
    <location>
        <begin position="72"/>
        <end position="103"/>
    </location>
</feature>
<dbReference type="Pfam" id="PF22893">
    <property type="entry name" value="ULD_2"/>
    <property type="match status" value="1"/>
</dbReference>
<dbReference type="SUPFAM" id="SSF144083">
    <property type="entry name" value="Magnesium transport protein CorA, transmembrane region"/>
    <property type="match status" value="1"/>
</dbReference>
<accession>A0AA39QR21</accession>
<dbReference type="Proteomes" id="UP001166286">
    <property type="component" value="Unassembled WGS sequence"/>
</dbReference>
<dbReference type="GO" id="GO:0046873">
    <property type="term" value="F:metal ion transmembrane transporter activity"/>
    <property type="evidence" value="ECO:0007669"/>
    <property type="project" value="InterPro"/>
</dbReference>
<keyword evidence="3 7" id="KW-1133">Transmembrane helix</keyword>
<protein>
    <recommendedName>
        <fullName evidence="8">Ubiquitin-like domain-containing protein</fullName>
    </recommendedName>
</protein>
<feature type="region of interest" description="Disordered" evidence="6">
    <location>
        <begin position="442"/>
        <end position="467"/>
    </location>
</feature>
<keyword evidence="2 7" id="KW-0812">Transmembrane</keyword>
<dbReference type="EMBL" id="JAFEKC020000023">
    <property type="protein sequence ID" value="KAK0507565.1"/>
    <property type="molecule type" value="Genomic_DNA"/>
</dbReference>
<evidence type="ECO:0000256" key="7">
    <source>
        <dbReference type="SAM" id="Phobius"/>
    </source>
</evidence>
<dbReference type="GO" id="GO:0016020">
    <property type="term" value="C:membrane"/>
    <property type="evidence" value="ECO:0007669"/>
    <property type="project" value="UniProtKB-SubCell"/>
</dbReference>
<comment type="caution">
    <text evidence="9">The sequence shown here is derived from an EMBL/GenBank/DDBJ whole genome shotgun (WGS) entry which is preliminary data.</text>
</comment>
<feature type="region of interest" description="Disordered" evidence="6">
    <location>
        <begin position="812"/>
        <end position="833"/>
    </location>
</feature>
<feature type="region of interest" description="Disordered" evidence="6">
    <location>
        <begin position="724"/>
        <end position="744"/>
    </location>
</feature>
<dbReference type="PANTHER" id="PTHR47685">
    <property type="entry name" value="MAGNESIUM TRANSPORT PROTEIN CORA"/>
    <property type="match status" value="1"/>
</dbReference>
<dbReference type="Gene3D" id="1.20.58.340">
    <property type="entry name" value="Magnesium transport protein CorA, transmembrane region"/>
    <property type="match status" value="1"/>
</dbReference>
<evidence type="ECO:0000259" key="8">
    <source>
        <dbReference type="Pfam" id="PF22893"/>
    </source>
</evidence>
<feature type="coiled-coil region" evidence="5">
    <location>
        <begin position="474"/>
        <end position="501"/>
    </location>
</feature>
<feature type="compositionally biased region" description="Basic residues" evidence="6">
    <location>
        <begin position="568"/>
        <end position="583"/>
    </location>
</feature>
<keyword evidence="10" id="KW-1185">Reference proteome</keyword>
<feature type="domain" description="Ubiquitin-like" evidence="8">
    <location>
        <begin position="338"/>
        <end position="410"/>
    </location>
</feature>
<comment type="subcellular location">
    <subcellularLocation>
        <location evidence="1">Membrane</location>
        <topology evidence="1">Multi-pass membrane protein</topology>
    </subcellularLocation>
</comment>
<feature type="compositionally biased region" description="Basic and acidic residues" evidence="6">
    <location>
        <begin position="1"/>
        <end position="10"/>
    </location>
</feature>
<feature type="region of interest" description="Disordered" evidence="6">
    <location>
        <begin position="757"/>
        <end position="798"/>
    </location>
</feature>
<evidence type="ECO:0000256" key="3">
    <source>
        <dbReference type="ARBA" id="ARBA00022989"/>
    </source>
</evidence>
<feature type="transmembrane region" description="Helical" evidence="7">
    <location>
        <begin position="1302"/>
        <end position="1325"/>
    </location>
</feature>
<dbReference type="InterPro" id="IPR054464">
    <property type="entry name" value="ULD_fung"/>
</dbReference>
<dbReference type="PANTHER" id="PTHR47685:SF1">
    <property type="entry name" value="MAGNESIUM TRANSPORT PROTEIN CORA"/>
    <property type="match status" value="1"/>
</dbReference>
<organism evidence="9 10">
    <name type="scientific">Cladonia borealis</name>
    <dbReference type="NCBI Taxonomy" id="184061"/>
    <lineage>
        <taxon>Eukaryota</taxon>
        <taxon>Fungi</taxon>
        <taxon>Dikarya</taxon>
        <taxon>Ascomycota</taxon>
        <taxon>Pezizomycotina</taxon>
        <taxon>Lecanoromycetes</taxon>
        <taxon>OSLEUM clade</taxon>
        <taxon>Lecanoromycetidae</taxon>
        <taxon>Lecanorales</taxon>
        <taxon>Lecanorineae</taxon>
        <taxon>Cladoniaceae</taxon>
        <taxon>Cladonia</taxon>
    </lineage>
</organism>
<evidence type="ECO:0000256" key="4">
    <source>
        <dbReference type="ARBA" id="ARBA00023136"/>
    </source>
</evidence>
<feature type="region of interest" description="Disordered" evidence="6">
    <location>
        <begin position="944"/>
        <end position="968"/>
    </location>
</feature>
<keyword evidence="5" id="KW-0175">Coiled coil</keyword>
<sequence>MDREDEKPFVVDRTNSFPNDRAYPSSAPHDQNVEMNTDNAFFGHHRLHRQGTTDIETRRSNKRLRYTIPLRHKRKRQRDEEQGILDEKGHDAGNPTRPGIEREISRGGAPYGPDDLYEIISTQFWVPDDEGQEVVTLTVKDDTENRKQEKLRCESRWRHIQSEVITFRQFYKEVMRLPGLEDDELALAARLLNKVRKTCEKQFIHGRYLKPTVLVYDGADPEEDSEEPKTATFISLPIFTTDVPKRHTSTKEDEGHPVRALLQSRYRLESTKNRDKGQVIRKIQRHSDHVVHVPQVWALIINKHTIITCAALGTSTLRGDTIRIMKYADAQLDEATWSIHFADARGTVFYLPLRFCKTWFGLVKQITTDCLQDEYDLIRDQLLRSGPLYELVTEDGVPVTAESWPKMIEDERSEVIRLKLVDNETKSSRLWVTYCDADGNEIPYESDPSSDSSDDVESDATDYSISNVPEFDRIAPAVSKLQRLREKLEQAESQGDLRRIESLKDHKIPSLEDRIIALVTADLDRDRNKTTHNSKRARIAMPDPYDHRRGSSGRMRENAVPSTSAGHSSRRRSRSRSGSRPRLPRGVSHYFQPTHDTSLNEPDPRTRPKRPPVAYNRSKSFSNPQSIFGDYSFPPRSGEASRRQSYATIPPSRLTVSPGTLPSSRSRWDIVRSRVFNGPTFSATSSPISPRTDTNDIYYKPSNKQLARSRWEFVRAQILKGADISRSNGQPTERDSVEPASPGVREKLANAMKLMRGEETPGSPKTASALSNPFGVQKDQAGEQQSRRVKFTKRSHEARPKLKSLITRAHKEVSKLTSPHVATAPPERTLRSPIAPTETQDLPIFLWSTVHKPASVPEFSLASKVASMARLQSADQALLENVAANVRNTTSKEELILRTVVLEIHANLRKPKKVPLEYANLYEQIAEKTIADVSCLIASMDSDDSQMNDNKRADGSSPLSSPGIDAPTNIDSVETRKRLKDARTAIRDVASQILYAFVPEGYEAAVVSKYWGAIYQIINQRTRDEAILNAITGRLLDIHDLVRSIQLGVRTDDGSKQARYQIPRALPAAFQHLVMLLVVASTVQNWSDHSWNQMLATFDECESLFIEGRKQLILMIHTDDYRESAGFQAVDSEALLSLIVANLISHLSEEREFQLTEVYSEYTTRIQSVVRDQASVKVYDDIKLLREELDVIKMILKQQDETLRDFRSTITVPEGVASLSLSVIDRILESVEQRIDDFNELQGQAETARFLAAQSISLKAESNNKAIIVFTVVTIIFLPLSFVTSYLGMNTSDIRSMQRTQTLFWAIGAPVAFVVLSAAVVAAFYGTLTQRITGRAWGEKEKAE</sequence>
<evidence type="ECO:0000313" key="9">
    <source>
        <dbReference type="EMBL" id="KAK0507565.1"/>
    </source>
</evidence>
<evidence type="ECO:0000256" key="5">
    <source>
        <dbReference type="SAM" id="Coils"/>
    </source>
</evidence>
<keyword evidence="4 7" id="KW-0472">Membrane</keyword>
<feature type="transmembrane region" description="Helical" evidence="7">
    <location>
        <begin position="1266"/>
        <end position="1290"/>
    </location>
</feature>
<dbReference type="InterPro" id="IPR002523">
    <property type="entry name" value="MgTranspt_CorA/ZnTranspt_ZntB"/>
</dbReference>
<feature type="region of interest" description="Disordered" evidence="6">
    <location>
        <begin position="527"/>
        <end position="663"/>
    </location>
</feature>
<feature type="region of interest" description="Disordered" evidence="6">
    <location>
        <begin position="1"/>
        <end position="32"/>
    </location>
</feature>
<gene>
    <name evidence="9" type="ORF">JMJ35_010088</name>
</gene>
<evidence type="ECO:0000313" key="10">
    <source>
        <dbReference type="Proteomes" id="UP001166286"/>
    </source>
</evidence>
<proteinExistence type="predicted"/>
<feature type="compositionally biased region" description="Polar residues" evidence="6">
    <location>
        <begin position="617"/>
        <end position="626"/>
    </location>
</feature>
<name>A0AA39QR21_9LECA</name>
<dbReference type="Pfam" id="PF01544">
    <property type="entry name" value="CorA"/>
    <property type="match status" value="1"/>
</dbReference>
<feature type="compositionally biased region" description="Basic and acidic residues" evidence="6">
    <location>
        <begin position="77"/>
        <end position="91"/>
    </location>
</feature>
<dbReference type="InterPro" id="IPR050829">
    <property type="entry name" value="CorA_MIT"/>
</dbReference>
<feature type="compositionally biased region" description="Basic and acidic residues" evidence="6">
    <location>
        <begin position="544"/>
        <end position="557"/>
    </location>
</feature>
<reference evidence="9" key="1">
    <citation type="submission" date="2023-03" db="EMBL/GenBank/DDBJ databases">
        <title>Complete genome of Cladonia borealis.</title>
        <authorList>
            <person name="Park H."/>
        </authorList>
    </citation>
    <scope>NUCLEOTIDE SEQUENCE</scope>
    <source>
        <strain evidence="9">ANT050790</strain>
    </source>
</reference>